<accession>A0ABS8N1G0</accession>
<comment type="caution">
    <text evidence="1">The sequence shown here is derived from an EMBL/GenBank/DDBJ whole genome shotgun (WGS) entry which is preliminary data.</text>
</comment>
<sequence>MPTERKLQEIPCCKSFFDKADETAENEMLLKEGDRQFFEDILVNNISKKIGARIFNSEKRRK</sequence>
<evidence type="ECO:0000313" key="1">
    <source>
        <dbReference type="EMBL" id="MCC9293521.1"/>
    </source>
</evidence>
<dbReference type="RefSeq" id="WP_150356404.1">
    <property type="nucleotide sequence ID" value="NZ_JAJJPB010000001.1"/>
</dbReference>
<reference evidence="1" key="1">
    <citation type="submission" date="2021-11" db="EMBL/GenBank/DDBJ databases">
        <authorList>
            <person name="Qingchun L."/>
            <person name="Dong Z."/>
            <person name="Zongwei Q."/>
            <person name="Jia Z."/>
            <person name="Duotao L."/>
        </authorList>
    </citation>
    <scope>NUCLEOTIDE SEQUENCE</scope>
    <source>
        <strain evidence="1">WLY-B-L2</strain>
    </source>
</reference>
<gene>
    <name evidence="1" type="ORF">LN736_01345</name>
</gene>
<organism evidence="1 2">
    <name type="scientific">Clostridium aromativorans</name>
    <dbReference type="NCBI Taxonomy" id="2836848"/>
    <lineage>
        <taxon>Bacteria</taxon>
        <taxon>Bacillati</taxon>
        <taxon>Bacillota</taxon>
        <taxon>Clostridia</taxon>
        <taxon>Eubacteriales</taxon>
        <taxon>Clostridiaceae</taxon>
        <taxon>Clostridium</taxon>
    </lineage>
</organism>
<proteinExistence type="predicted"/>
<name>A0ABS8N1G0_9CLOT</name>
<dbReference type="EMBL" id="JAJJPB010000001">
    <property type="protein sequence ID" value="MCC9293521.1"/>
    <property type="molecule type" value="Genomic_DNA"/>
</dbReference>
<dbReference type="Proteomes" id="UP001165422">
    <property type="component" value="Unassembled WGS sequence"/>
</dbReference>
<protein>
    <submittedName>
        <fullName evidence="1">Uncharacterized protein</fullName>
    </submittedName>
</protein>
<evidence type="ECO:0000313" key="2">
    <source>
        <dbReference type="Proteomes" id="UP001165422"/>
    </source>
</evidence>
<keyword evidence="2" id="KW-1185">Reference proteome</keyword>